<dbReference type="AlphaFoldDB" id="A0A1G2E546"/>
<sequence>MNVEIKKHNGIVFTPEWVADFMIDEVLNGKKIMGDEKILDAGCGEGIFATIAAEKLSKLLGKKIEKVIEENIYSADISEEYIEKTKRNLQKLSKDKIKKIWIIINFCRQLKNHLLSFCEHIRGVIRN</sequence>
<dbReference type="InterPro" id="IPR025714">
    <property type="entry name" value="Methyltranfer_dom"/>
</dbReference>
<dbReference type="Pfam" id="PF13847">
    <property type="entry name" value="Methyltransf_31"/>
    <property type="match status" value="1"/>
</dbReference>
<name>A0A1G2E546_9BACT</name>
<accession>A0A1G2E546</accession>
<evidence type="ECO:0000313" key="3">
    <source>
        <dbReference type="Proteomes" id="UP000177360"/>
    </source>
</evidence>
<gene>
    <name evidence="2" type="ORF">A2626_01975</name>
</gene>
<evidence type="ECO:0000259" key="1">
    <source>
        <dbReference type="Pfam" id="PF13847"/>
    </source>
</evidence>
<comment type="caution">
    <text evidence="2">The sequence shown here is derived from an EMBL/GenBank/DDBJ whole genome shotgun (WGS) entry which is preliminary data.</text>
</comment>
<organism evidence="2 3">
    <name type="scientific">Candidatus Nealsonbacteria bacterium RIFCSPHIGHO2_01_FULL_38_55</name>
    <dbReference type="NCBI Taxonomy" id="1801664"/>
    <lineage>
        <taxon>Bacteria</taxon>
        <taxon>Candidatus Nealsoniibacteriota</taxon>
    </lineage>
</organism>
<evidence type="ECO:0000313" key="2">
    <source>
        <dbReference type="EMBL" id="OGZ20391.1"/>
    </source>
</evidence>
<dbReference type="InterPro" id="IPR029063">
    <property type="entry name" value="SAM-dependent_MTases_sf"/>
</dbReference>
<proteinExistence type="predicted"/>
<feature type="domain" description="Methyltransferase" evidence="1">
    <location>
        <begin position="35"/>
        <end position="94"/>
    </location>
</feature>
<dbReference type="SUPFAM" id="SSF53335">
    <property type="entry name" value="S-adenosyl-L-methionine-dependent methyltransferases"/>
    <property type="match status" value="1"/>
</dbReference>
<dbReference type="Gene3D" id="3.40.50.150">
    <property type="entry name" value="Vaccinia Virus protein VP39"/>
    <property type="match status" value="1"/>
</dbReference>
<protein>
    <recommendedName>
        <fullName evidence="1">Methyltransferase domain-containing protein</fullName>
    </recommendedName>
</protein>
<dbReference type="Proteomes" id="UP000177360">
    <property type="component" value="Unassembled WGS sequence"/>
</dbReference>
<dbReference type="EMBL" id="MHLZ01000001">
    <property type="protein sequence ID" value="OGZ20391.1"/>
    <property type="molecule type" value="Genomic_DNA"/>
</dbReference>
<reference evidence="2 3" key="1">
    <citation type="journal article" date="2016" name="Nat. Commun.">
        <title>Thousands of microbial genomes shed light on interconnected biogeochemical processes in an aquifer system.</title>
        <authorList>
            <person name="Anantharaman K."/>
            <person name="Brown C.T."/>
            <person name="Hug L.A."/>
            <person name="Sharon I."/>
            <person name="Castelle C.J."/>
            <person name="Probst A.J."/>
            <person name="Thomas B.C."/>
            <person name="Singh A."/>
            <person name="Wilkins M.J."/>
            <person name="Karaoz U."/>
            <person name="Brodie E.L."/>
            <person name="Williams K.H."/>
            <person name="Hubbard S.S."/>
            <person name="Banfield J.F."/>
        </authorList>
    </citation>
    <scope>NUCLEOTIDE SEQUENCE [LARGE SCALE GENOMIC DNA]</scope>
</reference>